<accession>A0A2N7TRP1</accession>
<sequence length="279" mass="31034">MRHDPMRLLSRFLLCLSYPRWRLGALAAILLLVLGIAAGPLLAEPQLDGPLPDFDAAAELDDPVAALPDLRGVPAGPKRKAAFLTMLVPIVEAENARIQAKREWLQALLERPALPDAQERERLAELCADYRLDCRGEGVDPRLLTRVDTLPLEMVVIQAVEESGWGTSRFARQGNNLFGMRCFSDGCGLGQQGSGRRFQAFDSVQESVRAYLHNLNTHRAYERLRTRRAELAAREDVSPEALIATLDRYAVRADYRDVLLALLRTNALLIRSHGSDDTA</sequence>
<dbReference type="Gene3D" id="1.10.530.10">
    <property type="match status" value="1"/>
</dbReference>
<evidence type="ECO:0000259" key="1">
    <source>
        <dbReference type="Pfam" id="PF01832"/>
    </source>
</evidence>
<dbReference type="GO" id="GO:0004040">
    <property type="term" value="F:amidase activity"/>
    <property type="evidence" value="ECO:0007669"/>
    <property type="project" value="InterPro"/>
</dbReference>
<dbReference type="Proteomes" id="UP000235346">
    <property type="component" value="Unassembled WGS sequence"/>
</dbReference>
<dbReference type="AlphaFoldDB" id="A0A2N7TRP1"/>
<dbReference type="PANTHER" id="PTHR40572:SF1">
    <property type="entry name" value="PROTEIN BAX"/>
    <property type="match status" value="1"/>
</dbReference>
<organism evidence="2 3">
    <name type="scientific">Halomonas heilongjiangensis</name>
    <dbReference type="NCBI Taxonomy" id="1387883"/>
    <lineage>
        <taxon>Bacteria</taxon>
        <taxon>Pseudomonadati</taxon>
        <taxon>Pseudomonadota</taxon>
        <taxon>Gammaproteobacteria</taxon>
        <taxon>Oceanospirillales</taxon>
        <taxon>Halomonadaceae</taxon>
        <taxon>Halomonas</taxon>
    </lineage>
</organism>
<keyword evidence="3" id="KW-1185">Reference proteome</keyword>
<dbReference type="OrthoDB" id="9788155at2"/>
<gene>
    <name evidence="2" type="ORF">C1H66_04855</name>
</gene>
<proteinExistence type="predicted"/>
<dbReference type="InterPro" id="IPR053195">
    <property type="entry name" value="Bax-like"/>
</dbReference>
<dbReference type="InterPro" id="IPR002901">
    <property type="entry name" value="MGlyc_endo_b_GlcNAc-like_dom"/>
</dbReference>
<comment type="caution">
    <text evidence="2">The sequence shown here is derived from an EMBL/GenBank/DDBJ whole genome shotgun (WGS) entry which is preliminary data.</text>
</comment>
<dbReference type="EMBL" id="PNRE01000024">
    <property type="protein sequence ID" value="PMR70853.1"/>
    <property type="molecule type" value="Genomic_DNA"/>
</dbReference>
<feature type="domain" description="Mannosyl-glycoprotein endo-beta-N-acetylglucosamidase-like" evidence="1">
    <location>
        <begin position="147"/>
        <end position="266"/>
    </location>
</feature>
<dbReference type="PANTHER" id="PTHR40572">
    <property type="entry name" value="PROTEIN BAX"/>
    <property type="match status" value="1"/>
</dbReference>
<protein>
    <submittedName>
        <fullName evidence="2">Mannosyl-glycoprotein endo-beta-N-acetylglucosamidase</fullName>
    </submittedName>
</protein>
<name>A0A2N7TRP1_9GAMM</name>
<evidence type="ECO:0000313" key="2">
    <source>
        <dbReference type="EMBL" id="PMR70853.1"/>
    </source>
</evidence>
<evidence type="ECO:0000313" key="3">
    <source>
        <dbReference type="Proteomes" id="UP000235346"/>
    </source>
</evidence>
<reference evidence="2 3" key="1">
    <citation type="submission" date="2018-01" db="EMBL/GenBank/DDBJ databases">
        <title>Halomonas endophytica sp. nov., isolated from storage liquid in the stems of Populus euphratica.</title>
        <authorList>
            <person name="Chen C."/>
        </authorList>
    </citation>
    <scope>NUCLEOTIDE SEQUENCE [LARGE SCALE GENOMIC DNA]</scope>
    <source>
        <strain evidence="2 3">DSM 26881</strain>
    </source>
</reference>
<dbReference type="Pfam" id="PF01832">
    <property type="entry name" value="Glucosaminidase"/>
    <property type="match status" value="1"/>
</dbReference>